<evidence type="ECO:0000313" key="3">
    <source>
        <dbReference type="Proteomes" id="UP001642409"/>
    </source>
</evidence>
<name>A0AA86QH86_9EUKA</name>
<dbReference type="Proteomes" id="UP001642409">
    <property type="component" value="Unassembled WGS sequence"/>
</dbReference>
<organism evidence="1">
    <name type="scientific">Hexamita inflata</name>
    <dbReference type="NCBI Taxonomy" id="28002"/>
    <lineage>
        <taxon>Eukaryota</taxon>
        <taxon>Metamonada</taxon>
        <taxon>Diplomonadida</taxon>
        <taxon>Hexamitidae</taxon>
        <taxon>Hexamitinae</taxon>
        <taxon>Hexamita</taxon>
    </lineage>
</organism>
<proteinExistence type="predicted"/>
<dbReference type="AlphaFoldDB" id="A0AA86QH86"/>
<dbReference type="EMBL" id="CATOUU010000849">
    <property type="protein sequence ID" value="CAI9954558.1"/>
    <property type="molecule type" value="Genomic_DNA"/>
</dbReference>
<evidence type="ECO:0000313" key="2">
    <source>
        <dbReference type="EMBL" id="CAL6023800.1"/>
    </source>
</evidence>
<gene>
    <name evidence="2" type="ORF">HINF_LOCUS29309</name>
    <name evidence="1" type="ORF">HINF_LOCUS42203</name>
</gene>
<sequence>MDVNAAIAVIGLQIAGFKTIAVSQMQKSIFEVKTITTIKVNKNSCFQIVCLTENSGLKSKDGNKAPVIVTSMKFTQQMKMFSDLCVETKPYTETIIDKMVRNFLTRKFFFIFVKASQKTNIGVE</sequence>
<reference evidence="2 3" key="2">
    <citation type="submission" date="2024-07" db="EMBL/GenBank/DDBJ databases">
        <authorList>
            <person name="Akdeniz Z."/>
        </authorList>
    </citation>
    <scope>NUCLEOTIDE SEQUENCE [LARGE SCALE GENOMIC DNA]</scope>
</reference>
<dbReference type="EMBL" id="CAXDID020000094">
    <property type="protein sequence ID" value="CAL6023800.1"/>
    <property type="molecule type" value="Genomic_DNA"/>
</dbReference>
<protein>
    <submittedName>
        <fullName evidence="2">Hypothetical_protein</fullName>
    </submittedName>
</protein>
<reference evidence="1" key="1">
    <citation type="submission" date="2023-06" db="EMBL/GenBank/DDBJ databases">
        <authorList>
            <person name="Kurt Z."/>
        </authorList>
    </citation>
    <scope>NUCLEOTIDE SEQUENCE</scope>
</reference>
<accession>A0AA86QH86</accession>
<comment type="caution">
    <text evidence="1">The sequence shown here is derived from an EMBL/GenBank/DDBJ whole genome shotgun (WGS) entry which is preliminary data.</text>
</comment>
<keyword evidence="3" id="KW-1185">Reference proteome</keyword>
<evidence type="ECO:0000313" key="1">
    <source>
        <dbReference type="EMBL" id="CAI9954558.1"/>
    </source>
</evidence>